<dbReference type="SUPFAM" id="SSF53920">
    <property type="entry name" value="Fe-only hydrogenase"/>
    <property type="match status" value="1"/>
</dbReference>
<organism evidence="8 9">
    <name type="scientific">Drosophila hydei</name>
    <name type="common">Fruit fly</name>
    <dbReference type="NCBI Taxonomy" id="7224"/>
    <lineage>
        <taxon>Eukaryota</taxon>
        <taxon>Metazoa</taxon>
        <taxon>Ecdysozoa</taxon>
        <taxon>Arthropoda</taxon>
        <taxon>Hexapoda</taxon>
        <taxon>Insecta</taxon>
        <taxon>Pterygota</taxon>
        <taxon>Neoptera</taxon>
        <taxon>Endopterygota</taxon>
        <taxon>Diptera</taxon>
        <taxon>Brachycera</taxon>
        <taxon>Muscomorpha</taxon>
        <taxon>Ephydroidea</taxon>
        <taxon>Drosophilidae</taxon>
        <taxon>Drosophila</taxon>
    </lineage>
</organism>
<comment type="function">
    <text evidence="6">Component of the cytosolic iron-sulfur (Fe/S) protein assembly machinery. Required for maturation of extramitochondrial Fe/S proteins.</text>
</comment>
<evidence type="ECO:0000256" key="6">
    <source>
        <dbReference type="ARBA" id="ARBA00025700"/>
    </source>
</evidence>
<proteinExistence type="inferred from homology"/>
<gene>
    <name evidence="9" type="primary">LOC111592065</name>
</gene>
<keyword evidence="8" id="KW-1185">Reference proteome</keyword>
<dbReference type="PANTHER" id="PTHR11615">
    <property type="entry name" value="NITRATE, FORMATE, IRON DEHYDROGENASE"/>
    <property type="match status" value="1"/>
</dbReference>
<keyword evidence="3" id="KW-0479">Metal-binding</keyword>
<dbReference type="GO" id="GO:0046872">
    <property type="term" value="F:metal ion binding"/>
    <property type="evidence" value="ECO:0007669"/>
    <property type="project" value="UniProtKB-KW"/>
</dbReference>
<keyword evidence="2" id="KW-0004">4Fe-4S</keyword>
<evidence type="ECO:0000256" key="5">
    <source>
        <dbReference type="ARBA" id="ARBA00023014"/>
    </source>
</evidence>
<reference evidence="9" key="1">
    <citation type="submission" date="2025-08" db="UniProtKB">
        <authorList>
            <consortium name="RefSeq"/>
        </authorList>
    </citation>
    <scope>IDENTIFICATION</scope>
    <source>
        <strain evidence="9">15085-1641.00</strain>
        <tissue evidence="9">Whole body</tissue>
    </source>
</reference>
<dbReference type="InterPro" id="IPR009016">
    <property type="entry name" value="Fe_hydrogenase"/>
</dbReference>
<evidence type="ECO:0000256" key="2">
    <source>
        <dbReference type="ARBA" id="ARBA00022485"/>
    </source>
</evidence>
<evidence type="ECO:0000313" key="9">
    <source>
        <dbReference type="RefSeq" id="XP_023159835.1"/>
    </source>
</evidence>
<feature type="domain" description="Iron hydrogenase small subunit" evidence="7">
    <location>
        <begin position="411"/>
        <end position="461"/>
    </location>
</feature>
<dbReference type="Gene3D" id="3.40.950.10">
    <property type="entry name" value="Fe-only Hydrogenase (Larger Subunit), Chain L, domain 3"/>
    <property type="match status" value="1"/>
</dbReference>
<evidence type="ECO:0000256" key="3">
    <source>
        <dbReference type="ARBA" id="ARBA00022723"/>
    </source>
</evidence>
<keyword evidence="4" id="KW-0408">Iron</keyword>
<dbReference type="AlphaFoldDB" id="A0A6J1L2J1"/>
<evidence type="ECO:0000313" key="8">
    <source>
        <dbReference type="Proteomes" id="UP000504633"/>
    </source>
</evidence>
<evidence type="ECO:0000259" key="7">
    <source>
        <dbReference type="SMART" id="SM00902"/>
    </source>
</evidence>
<keyword evidence="5" id="KW-0411">Iron-sulfur</keyword>
<evidence type="ECO:0000256" key="1">
    <source>
        <dbReference type="ARBA" id="ARBA00006596"/>
    </source>
</evidence>
<dbReference type="SMART" id="SM00902">
    <property type="entry name" value="Fe_hyd_SSU"/>
    <property type="match status" value="1"/>
</dbReference>
<dbReference type="GO" id="GO:0051539">
    <property type="term" value="F:4 iron, 4 sulfur cluster binding"/>
    <property type="evidence" value="ECO:0007669"/>
    <property type="project" value="UniProtKB-KW"/>
</dbReference>
<dbReference type="OrthoDB" id="10253113at2759"/>
<name>A0A6J1L2J1_DROHY</name>
<dbReference type="FunFam" id="3.30.70.20:FF:000042">
    <property type="entry name" value="Cytosolic Fe-S cluster assembly factor NAR1"/>
    <property type="match status" value="1"/>
</dbReference>
<dbReference type="OMA" id="GYLHHVL"/>
<sequence length="471" mass="53425">MSRFSGALQLTDLDDFITPSQECIKPVTIDKTKSKTGSKITVQADGYYEETESGKQKLQKVEITLQDCLACSGCITSAEGVLITQQSQEELLKVLRENERLKASGDSDQVRTVVFTIAMQPVLSLAHRYGLSVEEAARHLTGYLRQLGADYVVSTKIADDLALLDCRQMFIDRYRNNAELTMLSSSCPGWVCYAEKTHGNFILPYIAPSRSPQQIMGVLVKNRLAEYLSLPSSRFYHVTVMPCYDKKLEASREDFYSEVNSSRDVDCVITSIEVEQMLQTEEKTLQQFEPSNMDWPWGDDSPESMIWAHESTMSGGYAEHIYKYAAKKLFNEETPDDLQFKALRNRDFSEISLEKDGKVVLKFAIANGFRNIQNLVQKLKRGKGPGYHFVEVMACPSGCINGGAQVRPTAGQHVRELTQQLEQLYKQLPRSNPEEDETKYIYEDFVYNAQSLLHTEYHAVEKLNTALNIKW</sequence>
<dbReference type="InterPro" id="IPR003149">
    <property type="entry name" value="Fe_hydrogenase_ssu"/>
</dbReference>
<comment type="similarity">
    <text evidence="1">Belongs to the NARF family.</text>
</comment>
<dbReference type="KEGG" id="dhe:111592065"/>
<dbReference type="InterPro" id="IPR004108">
    <property type="entry name" value="Fe_hydrogenase_lsu_C"/>
</dbReference>
<dbReference type="GeneID" id="111592065"/>
<protein>
    <submittedName>
        <fullName evidence="9">Probable cytosolic Fe-S cluster assembly factor GI11683</fullName>
    </submittedName>
</protein>
<dbReference type="RefSeq" id="XP_023159835.1">
    <property type="nucleotide sequence ID" value="XM_023304067.2"/>
</dbReference>
<accession>A0A6J1L2J1</accession>
<evidence type="ECO:0000256" key="4">
    <source>
        <dbReference type="ARBA" id="ARBA00023004"/>
    </source>
</evidence>
<dbReference type="Proteomes" id="UP000504633">
    <property type="component" value="Unplaced"/>
</dbReference>
<dbReference type="InterPro" id="IPR050340">
    <property type="entry name" value="Cytosolic_Fe-S_CAF"/>
</dbReference>
<dbReference type="Pfam" id="PF02906">
    <property type="entry name" value="Fe_hyd_lg_C"/>
    <property type="match status" value="1"/>
</dbReference>
<dbReference type="Gene3D" id="3.40.50.1780">
    <property type="match status" value="1"/>
</dbReference>